<keyword evidence="4" id="KW-0206">Cytoskeleton</keyword>
<keyword evidence="2" id="KW-0963">Cytoplasm</keyword>
<evidence type="ECO:0000256" key="3">
    <source>
        <dbReference type="ARBA" id="ARBA00022737"/>
    </source>
</evidence>
<name>A0A8B9QIX4_APTOW</name>
<proteinExistence type="predicted"/>
<evidence type="ECO:0000256" key="4">
    <source>
        <dbReference type="ARBA" id="ARBA00023212"/>
    </source>
</evidence>
<keyword evidence="7" id="KW-1185">Reference proteome</keyword>
<evidence type="ECO:0000259" key="5">
    <source>
        <dbReference type="Pfam" id="PF25325"/>
    </source>
</evidence>
<dbReference type="PANTHER" id="PTHR12086">
    <property type="entry name" value="EF-HAND DOMAIN C-TERMINAL CONTAINING PROTEIN"/>
    <property type="match status" value="1"/>
</dbReference>
<organism evidence="6 7">
    <name type="scientific">Apteryx owenii</name>
    <name type="common">Little spotted kiwi</name>
    <dbReference type="NCBI Taxonomy" id="8824"/>
    <lineage>
        <taxon>Eukaryota</taxon>
        <taxon>Metazoa</taxon>
        <taxon>Chordata</taxon>
        <taxon>Craniata</taxon>
        <taxon>Vertebrata</taxon>
        <taxon>Euteleostomi</taxon>
        <taxon>Archelosauria</taxon>
        <taxon>Archosauria</taxon>
        <taxon>Dinosauria</taxon>
        <taxon>Saurischia</taxon>
        <taxon>Theropoda</taxon>
        <taxon>Coelurosauria</taxon>
        <taxon>Aves</taxon>
        <taxon>Palaeognathae</taxon>
        <taxon>Apterygiformes</taxon>
        <taxon>Apterygidae</taxon>
        <taxon>Apteryx</taxon>
    </lineage>
</organism>
<dbReference type="Proteomes" id="UP000694424">
    <property type="component" value="Unplaced"/>
</dbReference>
<feature type="domain" description="EFHB C-terminal EF-hand" evidence="5">
    <location>
        <begin position="128"/>
        <end position="201"/>
    </location>
</feature>
<reference evidence="6" key="1">
    <citation type="submission" date="2025-08" db="UniProtKB">
        <authorList>
            <consortium name="Ensembl"/>
        </authorList>
    </citation>
    <scope>IDENTIFICATION</scope>
</reference>
<dbReference type="InterPro" id="IPR040193">
    <property type="entry name" value="EFHC1/EFHC2/EFHB"/>
</dbReference>
<dbReference type="InterPro" id="IPR057428">
    <property type="entry name" value="EFHB_EF-hand_C"/>
</dbReference>
<evidence type="ECO:0000256" key="1">
    <source>
        <dbReference type="ARBA" id="ARBA00004245"/>
    </source>
</evidence>
<sequence length="208" mass="23240">RKNNYKSVLIINPGCLITFTSHGIKPDTSAPALCEDKKTNDEPLLKQEDLVLKEPGSLEKTPKPLTRPTDHVFSDYQTTSSQYNAVAGGLPTTYYPVGGVPTIRSDIPGPRIRHISDRANYGDEGNAYALLCPSVFSQKGVYERDLFRTRPKAEIEQILRNIGVNISDESFEEIWKQACKKHQRGEVCVESIRNVLDEIHASHTKNSS</sequence>
<keyword evidence="3" id="KW-0677">Repeat</keyword>
<comment type="subcellular location">
    <subcellularLocation>
        <location evidence="1">Cytoplasm</location>
        <location evidence="1">Cytoskeleton</location>
    </subcellularLocation>
</comment>
<protein>
    <recommendedName>
        <fullName evidence="5">EFHB C-terminal EF-hand domain-containing protein</fullName>
    </recommendedName>
</protein>
<dbReference type="PANTHER" id="PTHR12086:SF12">
    <property type="entry name" value="EF-HAND DOMAIN-CONTAINING FAMILY MEMBER B"/>
    <property type="match status" value="1"/>
</dbReference>
<dbReference type="AlphaFoldDB" id="A0A8B9QIX4"/>
<accession>A0A8B9QIX4</accession>
<dbReference type="Ensembl" id="ENSAOWT00000030373.1">
    <property type="protein sequence ID" value="ENSAOWP00000026811.1"/>
    <property type="gene ID" value="ENSAOWG00000018070.1"/>
</dbReference>
<evidence type="ECO:0000256" key="2">
    <source>
        <dbReference type="ARBA" id="ARBA00022490"/>
    </source>
</evidence>
<dbReference type="GO" id="GO:0005856">
    <property type="term" value="C:cytoskeleton"/>
    <property type="evidence" value="ECO:0007669"/>
    <property type="project" value="UniProtKB-SubCell"/>
</dbReference>
<dbReference type="Pfam" id="PF25325">
    <property type="entry name" value="EF-hand_EFHB_C"/>
    <property type="match status" value="1"/>
</dbReference>
<evidence type="ECO:0000313" key="7">
    <source>
        <dbReference type="Proteomes" id="UP000694424"/>
    </source>
</evidence>
<evidence type="ECO:0000313" key="6">
    <source>
        <dbReference type="Ensembl" id="ENSAOWP00000026811.1"/>
    </source>
</evidence>
<reference evidence="6" key="2">
    <citation type="submission" date="2025-09" db="UniProtKB">
        <authorList>
            <consortium name="Ensembl"/>
        </authorList>
    </citation>
    <scope>IDENTIFICATION</scope>
</reference>